<dbReference type="GO" id="GO:0006508">
    <property type="term" value="P:proteolysis"/>
    <property type="evidence" value="ECO:0007669"/>
    <property type="project" value="InterPro"/>
</dbReference>
<dbReference type="PANTHER" id="PTHR48104">
    <property type="entry name" value="METACASPASE-4"/>
    <property type="match status" value="1"/>
</dbReference>
<organism evidence="3 4">
    <name type="scientific">Alienimonas californiensis</name>
    <dbReference type="NCBI Taxonomy" id="2527989"/>
    <lineage>
        <taxon>Bacteria</taxon>
        <taxon>Pseudomonadati</taxon>
        <taxon>Planctomycetota</taxon>
        <taxon>Planctomycetia</taxon>
        <taxon>Planctomycetales</taxon>
        <taxon>Planctomycetaceae</taxon>
        <taxon>Alienimonas</taxon>
    </lineage>
</organism>
<protein>
    <submittedName>
        <fullName evidence="3">Caspase domain protein</fullName>
    </submittedName>
</protein>
<dbReference type="PANTHER" id="PTHR48104:SF30">
    <property type="entry name" value="METACASPASE-1"/>
    <property type="match status" value="1"/>
</dbReference>
<reference evidence="3 4" key="1">
    <citation type="submission" date="2019-02" db="EMBL/GenBank/DDBJ databases">
        <title>Deep-cultivation of Planctomycetes and their phenomic and genomic characterization uncovers novel biology.</title>
        <authorList>
            <person name="Wiegand S."/>
            <person name="Jogler M."/>
            <person name="Boedeker C."/>
            <person name="Pinto D."/>
            <person name="Vollmers J."/>
            <person name="Rivas-Marin E."/>
            <person name="Kohn T."/>
            <person name="Peeters S.H."/>
            <person name="Heuer A."/>
            <person name="Rast P."/>
            <person name="Oberbeckmann S."/>
            <person name="Bunk B."/>
            <person name="Jeske O."/>
            <person name="Meyerdierks A."/>
            <person name="Storesund J.E."/>
            <person name="Kallscheuer N."/>
            <person name="Luecker S."/>
            <person name="Lage O.M."/>
            <person name="Pohl T."/>
            <person name="Merkel B.J."/>
            <person name="Hornburger P."/>
            <person name="Mueller R.-W."/>
            <person name="Bruemmer F."/>
            <person name="Labrenz M."/>
            <person name="Spormann A.M."/>
            <person name="Op den Camp H."/>
            <person name="Overmann J."/>
            <person name="Amann R."/>
            <person name="Jetten M.S.M."/>
            <person name="Mascher T."/>
            <person name="Medema M.H."/>
            <person name="Devos D.P."/>
            <person name="Kaster A.-K."/>
            <person name="Ovreas L."/>
            <person name="Rohde M."/>
            <person name="Galperin M.Y."/>
            <person name="Jogler C."/>
        </authorList>
    </citation>
    <scope>NUCLEOTIDE SEQUENCE [LARGE SCALE GENOMIC DNA]</scope>
    <source>
        <strain evidence="3 4">CA12</strain>
    </source>
</reference>
<name>A0A517PBJ1_9PLAN</name>
<dbReference type="Gene3D" id="3.40.50.1460">
    <property type="match status" value="1"/>
</dbReference>
<sequence length="298" mass="33119">MTVQKALLVGINQYRYLRDLEGCRNDVAHWKHLLTQRCGAAENKVQYLVDEAATRQNLVRWWTWLCRVPEGSHAVFFFSGHGTQVTDRSGDERDRKDELYCLHESDPSDARTYLYDDELWRLTAQFPTHSRLTVIVDSCHSGTALRAPGPPQPSAPAPVAPSDEVWSEAEGEPPFAGEVDSADPGPVLRYSPPPNPPRREIRARTTAPELRGQGDDRPQLNAFLAASQDDQEATEATIAGRRHGVFTYYLIRTLAAGGLNQPLGQVVEGVSRLIQSGGYPQVPNLLVRQPGDDRPLFA</sequence>
<accession>A0A517PBJ1</accession>
<dbReference type="EMBL" id="CP036265">
    <property type="protein sequence ID" value="QDT16755.1"/>
    <property type="molecule type" value="Genomic_DNA"/>
</dbReference>
<dbReference type="RefSeq" id="WP_145359689.1">
    <property type="nucleotide sequence ID" value="NZ_CP036265.1"/>
</dbReference>
<gene>
    <name evidence="3" type="ORF">CA12_28620</name>
</gene>
<dbReference type="InterPro" id="IPR011600">
    <property type="entry name" value="Pept_C14_caspase"/>
</dbReference>
<feature type="compositionally biased region" description="Pro residues" evidence="1">
    <location>
        <begin position="148"/>
        <end position="159"/>
    </location>
</feature>
<proteinExistence type="predicted"/>
<feature type="domain" description="Peptidase C14 caspase" evidence="2">
    <location>
        <begin position="5"/>
        <end position="285"/>
    </location>
</feature>
<dbReference type="GO" id="GO:0005737">
    <property type="term" value="C:cytoplasm"/>
    <property type="evidence" value="ECO:0007669"/>
    <property type="project" value="TreeGrafter"/>
</dbReference>
<evidence type="ECO:0000259" key="2">
    <source>
        <dbReference type="Pfam" id="PF00656"/>
    </source>
</evidence>
<dbReference type="GO" id="GO:0004197">
    <property type="term" value="F:cysteine-type endopeptidase activity"/>
    <property type="evidence" value="ECO:0007669"/>
    <property type="project" value="InterPro"/>
</dbReference>
<evidence type="ECO:0000313" key="3">
    <source>
        <dbReference type="EMBL" id="QDT16755.1"/>
    </source>
</evidence>
<feature type="region of interest" description="Disordered" evidence="1">
    <location>
        <begin position="144"/>
        <end position="217"/>
    </location>
</feature>
<dbReference type="InterPro" id="IPR050452">
    <property type="entry name" value="Metacaspase"/>
</dbReference>
<evidence type="ECO:0000313" key="4">
    <source>
        <dbReference type="Proteomes" id="UP000318741"/>
    </source>
</evidence>
<dbReference type="AlphaFoldDB" id="A0A517PBJ1"/>
<dbReference type="KEGG" id="acaf:CA12_28620"/>
<dbReference type="Proteomes" id="UP000318741">
    <property type="component" value="Chromosome"/>
</dbReference>
<evidence type="ECO:0000256" key="1">
    <source>
        <dbReference type="SAM" id="MobiDB-lite"/>
    </source>
</evidence>
<dbReference type="OrthoDB" id="1491023at2"/>
<keyword evidence="4" id="KW-1185">Reference proteome</keyword>
<dbReference type="Pfam" id="PF00656">
    <property type="entry name" value="Peptidase_C14"/>
    <property type="match status" value="1"/>
</dbReference>